<feature type="compositionally biased region" description="Basic and acidic residues" evidence="4">
    <location>
        <begin position="690"/>
        <end position="701"/>
    </location>
</feature>
<dbReference type="InterPro" id="IPR010919">
    <property type="entry name" value="SAND-like_dom_sf"/>
</dbReference>
<dbReference type="FunFam" id="3.10.390.10:FF:000002">
    <property type="entry name" value="Putative ski oncogene"/>
    <property type="match status" value="1"/>
</dbReference>
<dbReference type="PANTHER" id="PTHR10005:SF15">
    <property type="entry name" value="SKI ONCOGENE"/>
    <property type="match status" value="1"/>
</dbReference>
<dbReference type="GO" id="GO:0000981">
    <property type="term" value="F:DNA-binding transcription factor activity, RNA polymerase II-specific"/>
    <property type="evidence" value="ECO:0007669"/>
    <property type="project" value="TreeGrafter"/>
</dbReference>
<name>A0A2Y9K949_ENHLU</name>
<dbReference type="Pfam" id="PF02437">
    <property type="entry name" value="Ski_Sno_DHD"/>
    <property type="match status" value="1"/>
</dbReference>
<dbReference type="InterPro" id="IPR047315">
    <property type="entry name" value="DHD_Ski"/>
</dbReference>
<dbReference type="RefSeq" id="XP_022369966.1">
    <property type="nucleotide sequence ID" value="XM_022514258.1"/>
</dbReference>
<dbReference type="InterPro" id="IPR003380">
    <property type="entry name" value="SKI/SNO/DAC"/>
</dbReference>
<dbReference type="FunFam" id="3.10.260.20:FF:000002">
    <property type="entry name" value="SKI-like oncogene a"/>
    <property type="match status" value="1"/>
</dbReference>
<feature type="compositionally biased region" description="Acidic residues" evidence="4">
    <location>
        <begin position="475"/>
        <end position="486"/>
    </location>
</feature>
<dbReference type="GO" id="GO:0005634">
    <property type="term" value="C:nucleus"/>
    <property type="evidence" value="ECO:0007669"/>
    <property type="project" value="TreeGrafter"/>
</dbReference>
<evidence type="ECO:0000256" key="4">
    <source>
        <dbReference type="SAM" id="MobiDB-lite"/>
    </source>
</evidence>
<feature type="compositionally biased region" description="Low complexity" evidence="4">
    <location>
        <begin position="527"/>
        <end position="538"/>
    </location>
</feature>
<accession>A0A2Y9K949</accession>
<dbReference type="GO" id="GO:0005667">
    <property type="term" value="C:transcription regulator complex"/>
    <property type="evidence" value="ECO:0007669"/>
    <property type="project" value="TreeGrafter"/>
</dbReference>
<sequence length="710" mass="78041">MEAAAGGRGGFQPHPGLQKTLEQFHLSSMSSLGGPAAFSARWAQEAYKKESAKEASAAAVPAPVPAAAEPPPVLHLPAIQPPPPVLPGPFFMPSDRSTERCETVLEGETISCFVVGGEKRLCLPQILNSVLRDFSLQQINSVCDELHIYCSRCTADQLEILKVMGILPFSAPSCGLITKTDAERLCNALLYGGAYPPPCKKELAASLALGLELSERSVRVYHECFGKCKGLLVPELYSSPSAACIQCLDCRLMYPPHKFVVHSHKALENRTCHWGFDSANWRAYILLSQDYTGKEEQARLGRCLDDVKEKFDYGNKYKRRVPRVSSEPPASIRKTDDASAQLPTSSEKDKQSGWLRTLASSSSKSLGCVHPRQRLSAFRPWSPAVSAGDKELSPHLPALIRDSFYSYKSFETGVAPNVALAPPAQQKVVSSPPCTTVVSRAPEPLATCLQPRKRKLTVDTPGAPETPAPVAVAAPEDDKDSEAEVEVESREEFTSSLSSLSSPSLTSSSSAKDLSSPGVHAPPAAPAAPEAAAPADPASGGLEAELEHLRQALEGGLDTKEAKEKFLHEVVKMRVKQEEKLSAALQAKRGLHQELEFLRVAKKEKLREATEAKRNLRKEIERLRAENEKKMREANESRLRLKRELEQARQIEDLQLKLQQAEADREQLRADLLREREAREHLEKVVKELREQLWPRPRPEAAESTAEPEP</sequence>
<dbReference type="SMART" id="SM01046">
    <property type="entry name" value="c-SKI_SMAD_bind"/>
    <property type="match status" value="1"/>
</dbReference>
<dbReference type="Pfam" id="PF08782">
    <property type="entry name" value="c-SKI_SMAD_bind"/>
    <property type="match status" value="1"/>
</dbReference>
<dbReference type="GO" id="GO:0046332">
    <property type="term" value="F:SMAD binding"/>
    <property type="evidence" value="ECO:0007669"/>
    <property type="project" value="InterPro"/>
</dbReference>
<dbReference type="SUPFAM" id="SSF63763">
    <property type="entry name" value="SAND domain-like"/>
    <property type="match status" value="1"/>
</dbReference>
<feature type="compositionally biased region" description="Basic and acidic residues" evidence="4">
    <location>
        <begin position="545"/>
        <end position="560"/>
    </location>
</feature>
<evidence type="ECO:0000313" key="6">
    <source>
        <dbReference type="Proteomes" id="UP000248482"/>
    </source>
</evidence>
<evidence type="ECO:0000256" key="3">
    <source>
        <dbReference type="ARBA" id="ARBA00032146"/>
    </source>
</evidence>
<evidence type="ECO:0000256" key="1">
    <source>
        <dbReference type="ARBA" id="ARBA00009513"/>
    </source>
</evidence>
<dbReference type="GO" id="GO:0000122">
    <property type="term" value="P:negative regulation of transcription by RNA polymerase II"/>
    <property type="evidence" value="ECO:0007669"/>
    <property type="project" value="TreeGrafter"/>
</dbReference>
<feature type="region of interest" description="Disordered" evidence="4">
    <location>
        <begin position="452"/>
        <end position="560"/>
    </location>
</feature>
<feature type="region of interest" description="Disordered" evidence="4">
    <location>
        <begin position="690"/>
        <end position="710"/>
    </location>
</feature>
<feature type="compositionally biased region" description="Low complexity" evidence="4">
    <location>
        <begin position="494"/>
        <end position="516"/>
    </location>
</feature>
<dbReference type="CDD" id="cd21083">
    <property type="entry name" value="DHD_Ski"/>
    <property type="match status" value="1"/>
</dbReference>
<evidence type="ECO:0000259" key="5">
    <source>
        <dbReference type="SMART" id="SM01046"/>
    </source>
</evidence>
<dbReference type="AlphaFoldDB" id="A0A2Y9K949"/>
<reference evidence="7" key="1">
    <citation type="submission" date="2025-08" db="UniProtKB">
        <authorList>
            <consortium name="RefSeq"/>
        </authorList>
    </citation>
    <scope>IDENTIFICATION</scope>
    <source>
        <tissue evidence="7">Blood</tissue>
    </source>
</reference>
<protein>
    <recommendedName>
        <fullName evidence="2">Ski oncogene</fullName>
    </recommendedName>
    <alternativeName>
        <fullName evidence="3">Proto-oncogene c-Ski</fullName>
    </alternativeName>
</protein>
<feature type="region of interest" description="Disordered" evidence="4">
    <location>
        <begin position="321"/>
        <end position="354"/>
    </location>
</feature>
<dbReference type="Gene3D" id="3.10.260.20">
    <property type="entry name" value="Ski"/>
    <property type="match status" value="1"/>
</dbReference>
<dbReference type="GO" id="GO:0030512">
    <property type="term" value="P:negative regulation of transforming growth factor beta receptor signaling pathway"/>
    <property type="evidence" value="ECO:0007669"/>
    <property type="project" value="TreeGrafter"/>
</dbReference>
<gene>
    <name evidence="7" type="primary">LOC111154591</name>
</gene>
<dbReference type="SUPFAM" id="SSF46955">
    <property type="entry name" value="Putative DNA-binding domain"/>
    <property type="match status" value="1"/>
</dbReference>
<organism evidence="6 7">
    <name type="scientific">Enhydra lutris kenyoni</name>
    <name type="common">northern sea otter</name>
    <dbReference type="NCBI Taxonomy" id="391180"/>
    <lineage>
        <taxon>Eukaryota</taxon>
        <taxon>Metazoa</taxon>
        <taxon>Chordata</taxon>
        <taxon>Craniata</taxon>
        <taxon>Vertebrata</taxon>
        <taxon>Euteleostomi</taxon>
        <taxon>Mammalia</taxon>
        <taxon>Eutheria</taxon>
        <taxon>Laurasiatheria</taxon>
        <taxon>Carnivora</taxon>
        <taxon>Caniformia</taxon>
        <taxon>Musteloidea</taxon>
        <taxon>Mustelidae</taxon>
        <taxon>Lutrinae</taxon>
        <taxon>Enhydra</taxon>
    </lineage>
</organism>
<keyword evidence="6" id="KW-1185">Reference proteome</keyword>
<proteinExistence type="inferred from homology"/>
<dbReference type="GO" id="GO:0030514">
    <property type="term" value="P:negative regulation of BMP signaling pathway"/>
    <property type="evidence" value="ECO:0007669"/>
    <property type="project" value="TreeGrafter"/>
</dbReference>
<dbReference type="InterPro" id="IPR009061">
    <property type="entry name" value="DNA-bd_dom_put_sf"/>
</dbReference>
<dbReference type="InterPro" id="IPR037000">
    <property type="entry name" value="Ski_DNA-bd_sf"/>
</dbReference>
<dbReference type="GO" id="GO:0000978">
    <property type="term" value="F:RNA polymerase II cis-regulatory region sequence-specific DNA binding"/>
    <property type="evidence" value="ECO:0007669"/>
    <property type="project" value="TreeGrafter"/>
</dbReference>
<feature type="compositionally biased region" description="Low complexity" evidence="4">
    <location>
        <begin position="460"/>
        <end position="474"/>
    </location>
</feature>
<dbReference type="Gene3D" id="3.10.390.10">
    <property type="entry name" value="SAND domain-like"/>
    <property type="match status" value="1"/>
</dbReference>
<comment type="similarity">
    <text evidence="1">Belongs to the SKI family.</text>
</comment>
<dbReference type="InterPro" id="IPR014890">
    <property type="entry name" value="c-SKI_SMAD4-bd_dom"/>
</dbReference>
<evidence type="ECO:0000256" key="2">
    <source>
        <dbReference type="ARBA" id="ARBA00022369"/>
    </source>
</evidence>
<dbReference type="GO" id="GO:0005737">
    <property type="term" value="C:cytoplasm"/>
    <property type="evidence" value="ECO:0007669"/>
    <property type="project" value="TreeGrafter"/>
</dbReference>
<evidence type="ECO:0000313" key="7">
    <source>
        <dbReference type="RefSeq" id="XP_022369966.1"/>
    </source>
</evidence>
<dbReference type="GeneID" id="111154591"/>
<dbReference type="InterPro" id="IPR023216">
    <property type="entry name" value="Tscrpt_reg_SKI_SnoN"/>
</dbReference>
<dbReference type="Proteomes" id="UP000248482">
    <property type="component" value="Unplaced"/>
</dbReference>
<dbReference type="PANTHER" id="PTHR10005">
    <property type="entry name" value="SKI ONCOGENE-RELATED"/>
    <property type="match status" value="1"/>
</dbReference>
<feature type="domain" description="c-SKI SMAD4-binding" evidence="5">
    <location>
        <begin position="217"/>
        <end position="312"/>
    </location>
</feature>